<dbReference type="AlphaFoldDB" id="A0A2H9ZVK6"/>
<dbReference type="Pfam" id="PF08766">
    <property type="entry name" value="DEK_C"/>
    <property type="match status" value="1"/>
</dbReference>
<feature type="domain" description="DM2" evidence="2">
    <location>
        <begin position="313"/>
        <end position="392"/>
    </location>
</feature>
<dbReference type="Gene3D" id="1.10.245.10">
    <property type="entry name" value="SWIB/MDM2 domain"/>
    <property type="match status" value="2"/>
</dbReference>
<sequence>MVSDQELAGCVESLLRQGGPDAVVSVNGVVRQLEAKLGLDLSHKASFINEQIDILLGPQFSKFPAATAAAAAAAAGGHHFSQSQMPPASSPYATIPRRPNDSAFGYGSPMTSATSAATAAVNQQHLNRQYYQSQPTASPAPAPPRNSHLLDVGSRSMVSDVANRNALALIIYSLVVLKAEGFRGRKRSLCVLQSAPVAPKRRGGPGGLSKVCGVSPELQAIVGEPTMARTQIVKQLWAYIRKNNLQDPNNKRKIICNDELRLVFETDCTDMFKMNKLLAKHIIPLEPTKEPVQETKRIKRGGTDVAVASEIETSQYPVVISDELAGFFGTGEREIIQSDALMRVYDYIKANHLEDPMNNMVIRCDTKLRQLFGCETLSAMEVSEKLSHHLFKQS</sequence>
<evidence type="ECO:0000313" key="4">
    <source>
        <dbReference type="EMBL" id="PKA47313.1"/>
    </source>
</evidence>
<accession>A0A2H9ZVK6</accession>
<dbReference type="CDD" id="cd10567">
    <property type="entry name" value="SWIB-MDM2_like"/>
    <property type="match status" value="2"/>
</dbReference>
<dbReference type="OrthoDB" id="10251073at2759"/>
<dbReference type="Pfam" id="PF02201">
    <property type="entry name" value="SWIB"/>
    <property type="match status" value="2"/>
</dbReference>
<feature type="domain" description="DEK-C" evidence="3">
    <location>
        <begin position="1"/>
        <end position="57"/>
    </location>
</feature>
<organism evidence="4 5">
    <name type="scientific">Apostasia shenzhenica</name>
    <dbReference type="NCBI Taxonomy" id="1088818"/>
    <lineage>
        <taxon>Eukaryota</taxon>
        <taxon>Viridiplantae</taxon>
        <taxon>Streptophyta</taxon>
        <taxon>Embryophyta</taxon>
        <taxon>Tracheophyta</taxon>
        <taxon>Spermatophyta</taxon>
        <taxon>Magnoliopsida</taxon>
        <taxon>Liliopsida</taxon>
        <taxon>Asparagales</taxon>
        <taxon>Orchidaceae</taxon>
        <taxon>Apostasioideae</taxon>
        <taxon>Apostasia</taxon>
    </lineage>
</organism>
<protein>
    <recommendedName>
        <fullName evidence="6">Upstream activation factor subunit spp27</fullName>
    </recommendedName>
</protein>
<dbReference type="Proteomes" id="UP000236161">
    <property type="component" value="Unassembled WGS sequence"/>
</dbReference>
<proteinExistence type="predicted"/>
<dbReference type="SMART" id="SM00151">
    <property type="entry name" value="SWIB"/>
    <property type="match status" value="2"/>
</dbReference>
<feature type="region of interest" description="Disordered" evidence="1">
    <location>
        <begin position="79"/>
        <end position="109"/>
    </location>
</feature>
<name>A0A2H9ZVK6_9ASPA</name>
<keyword evidence="5" id="KW-1185">Reference proteome</keyword>
<reference evidence="4 5" key="1">
    <citation type="journal article" date="2017" name="Nature">
        <title>The Apostasia genome and the evolution of orchids.</title>
        <authorList>
            <person name="Zhang G.Q."/>
            <person name="Liu K.W."/>
            <person name="Li Z."/>
            <person name="Lohaus R."/>
            <person name="Hsiao Y.Y."/>
            <person name="Niu S.C."/>
            <person name="Wang J.Y."/>
            <person name="Lin Y.C."/>
            <person name="Xu Q."/>
            <person name="Chen L.J."/>
            <person name="Yoshida K."/>
            <person name="Fujiwara S."/>
            <person name="Wang Z.W."/>
            <person name="Zhang Y.Q."/>
            <person name="Mitsuda N."/>
            <person name="Wang M."/>
            <person name="Liu G.H."/>
            <person name="Pecoraro L."/>
            <person name="Huang H.X."/>
            <person name="Xiao X.J."/>
            <person name="Lin M."/>
            <person name="Wu X.Y."/>
            <person name="Wu W.L."/>
            <person name="Chen Y.Y."/>
            <person name="Chang S.B."/>
            <person name="Sakamoto S."/>
            <person name="Ohme-Takagi M."/>
            <person name="Yagi M."/>
            <person name="Zeng S.J."/>
            <person name="Shen C.Y."/>
            <person name="Yeh C.M."/>
            <person name="Luo Y.B."/>
            <person name="Tsai W.C."/>
            <person name="Van de Peer Y."/>
            <person name="Liu Z.J."/>
        </authorList>
    </citation>
    <scope>NUCLEOTIDE SEQUENCE [LARGE SCALE GENOMIC DNA]</scope>
    <source>
        <strain evidence="5">cv. Shenzhen</strain>
        <tissue evidence="4">Stem</tissue>
    </source>
</reference>
<dbReference type="InterPro" id="IPR036885">
    <property type="entry name" value="SWIB_MDM2_dom_sf"/>
</dbReference>
<dbReference type="InterPro" id="IPR019835">
    <property type="entry name" value="SWIB_domain"/>
</dbReference>
<dbReference type="PANTHER" id="PTHR13844">
    <property type="entry name" value="SWI/SNF-RELATED MATRIX-ASSOCIATED ACTIN-DEPENDENT REGULATOR OF CHROMATIN SUBFAMILY D"/>
    <property type="match status" value="1"/>
</dbReference>
<gene>
    <name evidence="4" type="ORF">AXF42_Ash017258</name>
</gene>
<evidence type="ECO:0008006" key="6">
    <source>
        <dbReference type="Google" id="ProtNLM"/>
    </source>
</evidence>
<evidence type="ECO:0000256" key="1">
    <source>
        <dbReference type="SAM" id="MobiDB-lite"/>
    </source>
</evidence>
<dbReference type="PROSITE" id="PS51925">
    <property type="entry name" value="SWIB_MDM2"/>
    <property type="match status" value="2"/>
</dbReference>
<dbReference type="InterPro" id="IPR003121">
    <property type="entry name" value="SWIB_MDM2_domain"/>
</dbReference>
<evidence type="ECO:0000259" key="2">
    <source>
        <dbReference type="PROSITE" id="PS51925"/>
    </source>
</evidence>
<dbReference type="STRING" id="1088818.A0A2H9ZVK6"/>
<evidence type="ECO:0000259" key="3">
    <source>
        <dbReference type="PROSITE" id="PS51998"/>
    </source>
</evidence>
<evidence type="ECO:0000313" key="5">
    <source>
        <dbReference type="Proteomes" id="UP000236161"/>
    </source>
</evidence>
<dbReference type="InterPro" id="IPR014876">
    <property type="entry name" value="DEK_C"/>
</dbReference>
<dbReference type="PROSITE" id="PS51998">
    <property type="entry name" value="DEK_C"/>
    <property type="match status" value="1"/>
</dbReference>
<dbReference type="SUPFAM" id="SSF47592">
    <property type="entry name" value="SWIB/MDM2 domain"/>
    <property type="match status" value="2"/>
</dbReference>
<feature type="domain" description="DM2" evidence="2">
    <location>
        <begin position="207"/>
        <end position="284"/>
    </location>
</feature>
<dbReference type="EMBL" id="KZ453531">
    <property type="protein sequence ID" value="PKA47313.1"/>
    <property type="molecule type" value="Genomic_DNA"/>
</dbReference>